<feature type="non-terminal residue" evidence="5">
    <location>
        <position position="1"/>
    </location>
</feature>
<feature type="domain" description="Carrier" evidence="4">
    <location>
        <begin position="192"/>
        <end position="267"/>
    </location>
</feature>
<dbReference type="InterPro" id="IPR001242">
    <property type="entry name" value="Condensation_dom"/>
</dbReference>
<dbReference type="Gene3D" id="1.10.1200.10">
    <property type="entry name" value="ACP-like"/>
    <property type="match status" value="2"/>
</dbReference>
<keyword evidence="6" id="KW-1185">Reference proteome</keyword>
<dbReference type="PROSITE" id="PS00012">
    <property type="entry name" value="PHOSPHOPANTETHEINE"/>
    <property type="match status" value="2"/>
</dbReference>
<dbReference type="PANTHER" id="PTHR45527">
    <property type="entry name" value="NONRIBOSOMAL PEPTIDE SYNTHETASE"/>
    <property type="match status" value="1"/>
</dbReference>
<dbReference type="SUPFAM" id="SSF52777">
    <property type="entry name" value="CoA-dependent acyltransferases"/>
    <property type="match status" value="4"/>
</dbReference>
<dbReference type="NCBIfam" id="TIGR01733">
    <property type="entry name" value="AA-adenyl-dom"/>
    <property type="match status" value="1"/>
</dbReference>
<dbReference type="InterPro" id="IPR000873">
    <property type="entry name" value="AMP-dep_synth/lig_dom"/>
</dbReference>
<dbReference type="SMART" id="SM00823">
    <property type="entry name" value="PKS_PP"/>
    <property type="match status" value="2"/>
</dbReference>
<dbReference type="InterPro" id="IPR006162">
    <property type="entry name" value="Ppantetheine_attach_site"/>
</dbReference>
<dbReference type="InterPro" id="IPR036736">
    <property type="entry name" value="ACP-like_sf"/>
</dbReference>
<evidence type="ECO:0000313" key="5">
    <source>
        <dbReference type="EMBL" id="NHZ80289.1"/>
    </source>
</evidence>
<dbReference type="InterPro" id="IPR023213">
    <property type="entry name" value="CAT-like_dom_sf"/>
</dbReference>
<feature type="domain" description="Carrier" evidence="4">
    <location>
        <begin position="1236"/>
        <end position="1311"/>
    </location>
</feature>
<dbReference type="Pfam" id="PF00550">
    <property type="entry name" value="PP-binding"/>
    <property type="match status" value="2"/>
</dbReference>
<dbReference type="Gene3D" id="3.30.559.10">
    <property type="entry name" value="Chloramphenicol acetyltransferase-like domain"/>
    <property type="match status" value="2"/>
</dbReference>
<dbReference type="SUPFAM" id="SSF56801">
    <property type="entry name" value="Acetyl-CoA synthetase-like"/>
    <property type="match status" value="2"/>
</dbReference>
<evidence type="ECO:0000256" key="1">
    <source>
        <dbReference type="ARBA" id="ARBA00001957"/>
    </source>
</evidence>
<dbReference type="InterPro" id="IPR009081">
    <property type="entry name" value="PP-bd_ACP"/>
</dbReference>
<dbReference type="PANTHER" id="PTHR45527:SF1">
    <property type="entry name" value="FATTY ACID SYNTHASE"/>
    <property type="match status" value="1"/>
</dbReference>
<dbReference type="CDD" id="cd17649">
    <property type="entry name" value="A_NRPS_PvdJ-like"/>
    <property type="match status" value="1"/>
</dbReference>
<evidence type="ECO:0000256" key="2">
    <source>
        <dbReference type="ARBA" id="ARBA00022450"/>
    </source>
</evidence>
<dbReference type="InterPro" id="IPR020806">
    <property type="entry name" value="PKS_PP-bd"/>
</dbReference>
<evidence type="ECO:0000259" key="4">
    <source>
        <dbReference type="PROSITE" id="PS50075"/>
    </source>
</evidence>
<comment type="cofactor">
    <cofactor evidence="1">
        <name>pantetheine 4'-phosphate</name>
        <dbReference type="ChEBI" id="CHEBI:47942"/>
    </cofactor>
</comment>
<dbReference type="InterPro" id="IPR020845">
    <property type="entry name" value="AMP-binding_CS"/>
</dbReference>
<reference evidence="5 6" key="1">
    <citation type="submission" date="2019-10" db="EMBL/GenBank/DDBJ databases">
        <title>Taxonomy of Antarctic Massilia spp.: description of Massilia rubra sp. nov., Massilia aquatica sp. nov., Massilia mucilaginosa sp. nov., Massilia frigida sp. nov. isolated from streams, lakes and regoliths.</title>
        <authorList>
            <person name="Holochova P."/>
            <person name="Sedlacek I."/>
            <person name="Kralova S."/>
            <person name="Maslanova I."/>
            <person name="Busse H.-J."/>
            <person name="Stankova E."/>
            <person name="Vrbovska V."/>
            <person name="Kovarovic V."/>
            <person name="Bartak M."/>
            <person name="Svec P."/>
            <person name="Pantucek R."/>
        </authorList>
    </citation>
    <scope>NUCLEOTIDE SEQUENCE [LARGE SCALE GENOMIC DNA]</scope>
    <source>
        <strain evidence="5 6">CCM 8695</strain>
    </source>
</reference>
<dbReference type="CDD" id="cd19531">
    <property type="entry name" value="LCL_NRPS-like"/>
    <property type="match status" value="2"/>
</dbReference>
<dbReference type="InterPro" id="IPR010071">
    <property type="entry name" value="AA_adenyl_dom"/>
</dbReference>
<dbReference type="RefSeq" id="WP_167087237.1">
    <property type="nucleotide sequence ID" value="NZ_WHJG01000011.1"/>
</dbReference>
<dbReference type="PROSITE" id="PS50075">
    <property type="entry name" value="CARRIER"/>
    <property type="match status" value="2"/>
</dbReference>
<protein>
    <submittedName>
        <fullName evidence="5">Amino acid adenylation domain-containing protein</fullName>
    </submittedName>
</protein>
<comment type="caution">
    <text evidence="5">The sequence shown here is derived from an EMBL/GenBank/DDBJ whole genome shotgun (WGS) entry which is preliminary data.</text>
</comment>
<dbReference type="Pfam" id="PF13193">
    <property type="entry name" value="AMP-binding_C"/>
    <property type="match status" value="2"/>
</dbReference>
<proteinExistence type="predicted"/>
<evidence type="ECO:0000313" key="6">
    <source>
        <dbReference type="Proteomes" id="UP000621455"/>
    </source>
</evidence>
<dbReference type="Gene3D" id="3.30.300.30">
    <property type="match status" value="2"/>
</dbReference>
<keyword evidence="2" id="KW-0596">Phosphopantetheine</keyword>
<accession>A0ABX0N4U9</accession>
<dbReference type="EMBL" id="WHJG01000011">
    <property type="protein sequence ID" value="NHZ80289.1"/>
    <property type="molecule type" value="Genomic_DNA"/>
</dbReference>
<evidence type="ECO:0000256" key="3">
    <source>
        <dbReference type="ARBA" id="ARBA00022553"/>
    </source>
</evidence>
<sequence>PIGAALPGRAIYLLDADMNPVPVGAAGELCIGGELLARGYHGRPDLSGERFVPDPFGAPGARMYRTGDLARWKPDGVIDYLGRIDHQVKIRGFRIELPEIEACLLGHPAVREALILVREDRPGDKRLVAYLTAHGAAPAGDTLRRHIAAQLPDYMVPSAFVPLAAMPMNPNGKLDRKALPAPVYGADSEQAAPRNASEAALVRIWCEVLGIESAGIHDNFFMLGGHSLLATRLVSRIRAELRCELPVRALFEAPTIAQLAERVQPASAADLAPIPAVPRDGALPLSFAQQRLWFLHQLEPHSAAYNMAAAVRLVGALDIGALKRAFQDIVARHEILRTTFREEGGAALQFIAPQLHLAMPLVDLSAMPSGQREMEAMRIAQAEAGQPFDLMAGPLMRLRLVKVAESGHILLMTMHHIVSDDWSMSIFTREFALLYSAALQGGRADLPPLPIQYADFAAWQRQFLSGAELDRQLAYWQGQLGTAHPVLDLPADRARPPVQSGRGAACRWTFDPALAPALRQLGQAQGTSLFMTMLAVFNVMLHRLSGQDDVRVGVPVANRNRMETESLIGFFVNTQVMRAQLDGRTTFAGLLERVKEAALGAQANQDLPFERLVEALQPERNLSHSPLFQVMFNLLQAGAAAPMALPGLVLHPVSAKDGTTQFDLALDVVERGGQLEGVLTYSTDLFEPASAARLAGYYTNLLHAVVAAPQARVGQLAMLGHDEYRQLTHDWALAGAMVDALPPVHLAFELQAAATPDAIALVCDEAQLSYAELNAQANRVAHHLIGAGITADARVGIRMERSPAMIVAILAILKAGGAYVPLDPAYPQERLAYMAHDAGIALLLDALPACGAQPTHNPALPVHGQQLAYVMYTSGSTGKPKGVAMIHAALSAHVAASRDFCALKAGERVLQFSTFSFDGFVEQLYPALTCGAAVVLRGPDLWDSEELYRRIVRHRVAVADFTTAYWFHVVQDWAVRGHADYGVLRTVSIGGEAMPPEGVTAWRSAGLSHVRLLNTYGPTEATVSSTMLDCAAYVSGDLPKPAQMPIGRALPGRAIYLLDADMNPVPVGVAGELCIGGALLARGYHGRPDLSGERFVADPFGAPGARMYRTGDLARWKPDGVIDYLGRIDHQVKIRGFRIELAEIEACLLSHPAVREALILVREDRPGDKRLVAYLTAQGDAPAGDTLRRHIAAQLPDYMVPSAFVPLAAMPMSPNGKLDRKALPAPVHGADSEQAAPRNATESALARIWCEVLGVEQAGIHDNFFMLGGHSLLATRLVSRIRSELQCELPVRALFEAPTIAQLAERVQPASADELAPIPLAPRDGALPLSFAQQRLWFLHQLEPESAAYNMPAAVRLAGELDVAALEQAFGAIVARHETLRTTFREVGGEAAQVIAAQLHIPMPLADVREEEVGALIGAEVERPFDLMRGPVLRVKLLRLSASEHVLLLVMHHIAADGWSISVLVRELGALYAAFKDGRDYPLPPLAIQYADFAAWQRKRLAGGELARQLAYWRAQLGSDHPVLTLPADRPRPAVMSGNGERYRFHIDSTVTQQLQALSRSQGASLFMTLLTVFDVWLYAQTGRRDPVVGTDIANRNRSETEGLLGFFINQLALRADLSGNPAFDALLARTRHRVLDAYTHQDLPFNKLVEAINPVRSLAYTPLFQVKLVLQNQADEALVLAGLEIRPQPLEGEQAEFDLLLVVTEMAGGLECILKYSTDLFEHATVAAFAAQLGALLARCGAEPAATLDALAHTVSSMAQETRLARQHAHSTHGLGKLQATRRKSISLNTASSLKDAQQ</sequence>
<dbReference type="SUPFAM" id="SSF47336">
    <property type="entry name" value="ACP-like"/>
    <property type="match status" value="2"/>
</dbReference>
<dbReference type="Pfam" id="PF00668">
    <property type="entry name" value="Condensation"/>
    <property type="match status" value="2"/>
</dbReference>
<organism evidence="5 6">
    <name type="scientific">Massilia frigida</name>
    <dbReference type="NCBI Taxonomy" id="2609281"/>
    <lineage>
        <taxon>Bacteria</taxon>
        <taxon>Pseudomonadati</taxon>
        <taxon>Pseudomonadota</taxon>
        <taxon>Betaproteobacteria</taxon>
        <taxon>Burkholderiales</taxon>
        <taxon>Oxalobacteraceae</taxon>
        <taxon>Telluria group</taxon>
        <taxon>Massilia</taxon>
    </lineage>
</organism>
<dbReference type="PROSITE" id="PS00455">
    <property type="entry name" value="AMP_BINDING"/>
    <property type="match status" value="1"/>
</dbReference>
<gene>
    <name evidence="5" type="ORF">F2P44_13540</name>
</gene>
<dbReference type="Proteomes" id="UP000621455">
    <property type="component" value="Unassembled WGS sequence"/>
</dbReference>
<name>A0ABX0N4U9_9BURK</name>
<dbReference type="InterPro" id="IPR025110">
    <property type="entry name" value="AMP-bd_C"/>
</dbReference>
<dbReference type="Gene3D" id="3.40.50.12780">
    <property type="entry name" value="N-terminal domain of ligase-like"/>
    <property type="match status" value="2"/>
</dbReference>
<keyword evidence="3" id="KW-0597">Phosphoprotein</keyword>
<dbReference type="InterPro" id="IPR042099">
    <property type="entry name" value="ANL_N_sf"/>
</dbReference>
<dbReference type="Gene3D" id="3.30.559.30">
    <property type="entry name" value="Nonribosomal peptide synthetase, condensation domain"/>
    <property type="match status" value="2"/>
</dbReference>
<dbReference type="InterPro" id="IPR045851">
    <property type="entry name" value="AMP-bd_C_sf"/>
</dbReference>
<dbReference type="Pfam" id="PF00501">
    <property type="entry name" value="AMP-binding"/>
    <property type="match status" value="1"/>
</dbReference>